<gene>
    <name evidence="2" type="ORF">HF682_12445</name>
</gene>
<dbReference type="Proteomes" id="UP000587991">
    <property type="component" value="Unassembled WGS sequence"/>
</dbReference>
<comment type="caution">
    <text evidence="2">The sequence shown here is derived from an EMBL/GenBank/DDBJ whole genome shotgun (WGS) entry which is preliminary data.</text>
</comment>
<protein>
    <submittedName>
        <fullName evidence="2">Uncharacterized protein</fullName>
    </submittedName>
</protein>
<dbReference type="AlphaFoldDB" id="A0A847SFC4"/>
<dbReference type="EMBL" id="JABAIM010000002">
    <property type="protein sequence ID" value="NLR75969.1"/>
    <property type="molecule type" value="Genomic_DNA"/>
</dbReference>
<reference evidence="2 3" key="1">
    <citation type="submission" date="2020-04" db="EMBL/GenBank/DDBJ databases">
        <title>Draft genome of Leeia sp. IMCC25680.</title>
        <authorList>
            <person name="Song J."/>
            <person name="Cho J.-C."/>
        </authorList>
    </citation>
    <scope>NUCLEOTIDE SEQUENCE [LARGE SCALE GENOMIC DNA]</scope>
    <source>
        <strain evidence="2 3">IMCC25680</strain>
    </source>
</reference>
<evidence type="ECO:0000313" key="2">
    <source>
        <dbReference type="EMBL" id="NLR75969.1"/>
    </source>
</evidence>
<keyword evidence="1" id="KW-0732">Signal</keyword>
<organism evidence="2 3">
    <name type="scientific">Leeia aquatica</name>
    <dbReference type="NCBI Taxonomy" id="2725557"/>
    <lineage>
        <taxon>Bacteria</taxon>
        <taxon>Pseudomonadati</taxon>
        <taxon>Pseudomonadota</taxon>
        <taxon>Betaproteobacteria</taxon>
        <taxon>Neisseriales</taxon>
        <taxon>Leeiaceae</taxon>
        <taxon>Leeia</taxon>
    </lineage>
</organism>
<keyword evidence="3" id="KW-1185">Reference proteome</keyword>
<feature type="chain" id="PRO_5032741626" evidence="1">
    <location>
        <begin position="22"/>
        <end position="190"/>
    </location>
</feature>
<evidence type="ECO:0000313" key="3">
    <source>
        <dbReference type="Proteomes" id="UP000587991"/>
    </source>
</evidence>
<evidence type="ECO:0000256" key="1">
    <source>
        <dbReference type="SAM" id="SignalP"/>
    </source>
</evidence>
<dbReference type="RefSeq" id="WP_168877594.1">
    <property type="nucleotide sequence ID" value="NZ_JABAIM010000002.1"/>
</dbReference>
<proteinExistence type="predicted"/>
<name>A0A847SFC4_9NEIS</name>
<accession>A0A847SFC4</accession>
<sequence>MKNTQLVCGLFASLLLHSAQAEVRDFSAEMPGQGVTPPRVVMLALWRGLATDDRQSVQHCLQDDRQPSRARMRYFRFFPVRLNADAVPDYIVLPATSPYCSGLYGAHIAGVWAVLGGKSPRLVYQDRVDSLRLLPAVGGWRVLQQENFSAAGAEVFRTEWRYRQSRYQPWRCLIIDHAQRRQQQVACSTP</sequence>
<feature type="signal peptide" evidence="1">
    <location>
        <begin position="1"/>
        <end position="21"/>
    </location>
</feature>